<name>A0A318NXZ2_SERPL</name>
<dbReference type="EMBL" id="PESE01000007">
    <property type="protein sequence ID" value="PYD37165.1"/>
    <property type="molecule type" value="Genomic_DNA"/>
</dbReference>
<dbReference type="OrthoDB" id="6445793at2"/>
<sequence length="73" mass="8025">MLIFQLADRWGESDPRKIAALPAQVLNHWRAFFKLQGITADTAEDVPFSQPAQPAQSTIDAQCADVMRVLGNG</sequence>
<evidence type="ECO:0000313" key="1">
    <source>
        <dbReference type="EMBL" id="PYD37165.1"/>
    </source>
</evidence>
<gene>
    <name evidence="1" type="ORF">CT690_19855</name>
</gene>
<dbReference type="AlphaFoldDB" id="A0A318NXZ2"/>
<evidence type="ECO:0000313" key="2">
    <source>
        <dbReference type="Proteomes" id="UP000248196"/>
    </source>
</evidence>
<comment type="caution">
    <text evidence="1">The sequence shown here is derived from an EMBL/GenBank/DDBJ whole genome shotgun (WGS) entry which is preliminary data.</text>
</comment>
<protein>
    <submittedName>
        <fullName evidence="1">Uncharacterized protein</fullName>
    </submittedName>
</protein>
<organism evidence="1 2">
    <name type="scientific">Serratia plymuthica</name>
    <dbReference type="NCBI Taxonomy" id="82996"/>
    <lineage>
        <taxon>Bacteria</taxon>
        <taxon>Pseudomonadati</taxon>
        <taxon>Pseudomonadota</taxon>
        <taxon>Gammaproteobacteria</taxon>
        <taxon>Enterobacterales</taxon>
        <taxon>Yersiniaceae</taxon>
        <taxon>Serratia</taxon>
    </lineage>
</organism>
<reference evidence="1 2" key="1">
    <citation type="submission" date="2017-11" db="EMBL/GenBank/DDBJ databases">
        <title>Genome sequence of the oocydin A producing rhizobacterium Serratia plymuthica 4Rx5.</title>
        <authorList>
            <person name="Matilla M.A."/>
            <person name="Udaondo Z."/>
            <person name="Salmond G.P.C."/>
        </authorList>
    </citation>
    <scope>NUCLEOTIDE SEQUENCE [LARGE SCALE GENOMIC DNA]</scope>
    <source>
        <strain evidence="1 2">4Rx5</strain>
    </source>
</reference>
<dbReference type="Proteomes" id="UP000248196">
    <property type="component" value="Unassembled WGS sequence"/>
</dbReference>
<proteinExistence type="predicted"/>
<accession>A0A318NXZ2</accession>